<dbReference type="GO" id="GO:0016705">
    <property type="term" value="F:oxidoreductase activity, acting on paired donors, with incorporation or reduction of molecular oxygen"/>
    <property type="evidence" value="ECO:0007669"/>
    <property type="project" value="InterPro"/>
</dbReference>
<evidence type="ECO:0000313" key="2">
    <source>
        <dbReference type="EMBL" id="CAA9240853.1"/>
    </source>
</evidence>
<dbReference type="InterPro" id="IPR011251">
    <property type="entry name" value="Luciferase-like_dom"/>
</dbReference>
<dbReference type="InterPro" id="IPR036661">
    <property type="entry name" value="Luciferase-like_sf"/>
</dbReference>
<dbReference type="PANTHER" id="PTHR43244:SF2">
    <property type="entry name" value="CONSERVED HYPOTHETICAL ALANINE AND PROLINE-RICH PROTEIN"/>
    <property type="match status" value="1"/>
</dbReference>
<dbReference type="Gene3D" id="3.20.20.30">
    <property type="entry name" value="Luciferase-like domain"/>
    <property type="match status" value="1"/>
</dbReference>
<dbReference type="SUPFAM" id="SSF51679">
    <property type="entry name" value="Bacterial luciferase-like"/>
    <property type="match status" value="1"/>
</dbReference>
<dbReference type="NCBIfam" id="TIGR03617">
    <property type="entry name" value="F420_MSMEG_2256"/>
    <property type="match status" value="1"/>
</dbReference>
<proteinExistence type="predicted"/>
<dbReference type="PANTHER" id="PTHR43244">
    <property type="match status" value="1"/>
</dbReference>
<dbReference type="InterPro" id="IPR050564">
    <property type="entry name" value="F420-G6PD/mer"/>
</dbReference>
<evidence type="ECO:0000259" key="1">
    <source>
        <dbReference type="Pfam" id="PF00296"/>
    </source>
</evidence>
<dbReference type="InterPro" id="IPR019919">
    <property type="entry name" value="Lucif-like_OxRdtase_MSMEG_2256"/>
</dbReference>
<accession>A0A6J4I2M5</accession>
<dbReference type="AlphaFoldDB" id="A0A6J4I2M5"/>
<dbReference type="CDD" id="cd01097">
    <property type="entry name" value="Tetrahydromethanopterin_reductase"/>
    <property type="match status" value="1"/>
</dbReference>
<gene>
    <name evidence="2" type="ORF">AVDCRST_MAG50-1695</name>
</gene>
<dbReference type="Pfam" id="PF00296">
    <property type="entry name" value="Bac_luciferase"/>
    <property type="match status" value="1"/>
</dbReference>
<organism evidence="2">
    <name type="scientific">uncultured Acidimicrobiales bacterium</name>
    <dbReference type="NCBI Taxonomy" id="310071"/>
    <lineage>
        <taxon>Bacteria</taxon>
        <taxon>Bacillati</taxon>
        <taxon>Actinomycetota</taxon>
        <taxon>Acidimicrobiia</taxon>
        <taxon>Acidimicrobiales</taxon>
        <taxon>environmental samples</taxon>
    </lineage>
</organism>
<name>A0A6J4I2M5_9ACTN</name>
<dbReference type="EMBL" id="CADCTF010000088">
    <property type="protein sequence ID" value="CAA9240853.1"/>
    <property type="molecule type" value="Genomic_DNA"/>
</dbReference>
<feature type="domain" description="Luciferase-like" evidence="1">
    <location>
        <begin position="19"/>
        <end position="298"/>
    </location>
</feature>
<sequence>MGDMVRGMKLGTGIGGWPGRAPEAARRAEEAGYDIVSCGELAHDSVLTMALAATTTEKVELQTSVAIAFPRSPMVLAMEAWDIQQYSGGRFSLGLGSQVKGHNERRFGGTWAAPAPRMREYIQMMRAIWDTWQNRTKPSFVGKHYQYTLMTPNFDPGPLEVPFPKVGLAMVGPGMARVGGEQADVIMPHGGIMSDLYMREVMLPAVRKGLVSSGRTWADVEVSASGYLVLYDDEKEIEEKMLAMRQTLSFYGSTRTYHKVLELHGLEELGQKLYGMSVQGRWDEMREAVPLEAIDELAQTVKYDDLPEFLATNREYASRFSFTMPATNPEEQERAAAIRKRVQELQTPRVPRGLEL</sequence>
<reference evidence="2" key="1">
    <citation type="submission" date="2020-02" db="EMBL/GenBank/DDBJ databases">
        <authorList>
            <person name="Meier V. D."/>
        </authorList>
    </citation>
    <scope>NUCLEOTIDE SEQUENCE</scope>
    <source>
        <strain evidence="2">AVDCRST_MAG50</strain>
    </source>
</reference>
<protein>
    <recommendedName>
        <fullName evidence="1">Luciferase-like domain-containing protein</fullName>
    </recommendedName>
</protein>